<proteinExistence type="predicted"/>
<feature type="compositionally biased region" description="Acidic residues" evidence="1">
    <location>
        <begin position="7"/>
        <end position="32"/>
    </location>
</feature>
<keyword evidence="3" id="KW-1185">Reference proteome</keyword>
<comment type="caution">
    <text evidence="2">The sequence shown here is derived from an EMBL/GenBank/DDBJ whole genome shotgun (WGS) entry which is preliminary data.</text>
</comment>
<evidence type="ECO:0000313" key="3">
    <source>
        <dbReference type="Proteomes" id="UP000298663"/>
    </source>
</evidence>
<protein>
    <submittedName>
        <fullName evidence="2">Uncharacterized protein</fullName>
    </submittedName>
</protein>
<gene>
    <name evidence="2" type="ORF">L596_009527</name>
</gene>
<feature type="compositionally biased region" description="Polar residues" evidence="1">
    <location>
        <begin position="38"/>
        <end position="48"/>
    </location>
</feature>
<evidence type="ECO:0000256" key="1">
    <source>
        <dbReference type="SAM" id="MobiDB-lite"/>
    </source>
</evidence>
<reference evidence="2 3" key="1">
    <citation type="journal article" date="2015" name="Genome Biol.">
        <title>Comparative genomics of Steinernema reveals deeply conserved gene regulatory networks.</title>
        <authorList>
            <person name="Dillman A.R."/>
            <person name="Macchietto M."/>
            <person name="Porter C.F."/>
            <person name="Rogers A."/>
            <person name="Williams B."/>
            <person name="Antoshechkin I."/>
            <person name="Lee M.M."/>
            <person name="Goodwin Z."/>
            <person name="Lu X."/>
            <person name="Lewis E.E."/>
            <person name="Goodrich-Blair H."/>
            <person name="Stock S.P."/>
            <person name="Adams B.J."/>
            <person name="Sternberg P.W."/>
            <person name="Mortazavi A."/>
        </authorList>
    </citation>
    <scope>NUCLEOTIDE SEQUENCE [LARGE SCALE GENOMIC DNA]</scope>
    <source>
        <strain evidence="2 3">ALL</strain>
    </source>
</reference>
<evidence type="ECO:0000313" key="2">
    <source>
        <dbReference type="EMBL" id="TKR95346.1"/>
    </source>
</evidence>
<dbReference type="EMBL" id="AZBU02000002">
    <property type="protein sequence ID" value="TKR95346.1"/>
    <property type="molecule type" value="Genomic_DNA"/>
</dbReference>
<dbReference type="AlphaFoldDB" id="A0A4U5PG45"/>
<name>A0A4U5PG45_STECR</name>
<organism evidence="2 3">
    <name type="scientific">Steinernema carpocapsae</name>
    <name type="common">Entomopathogenic nematode</name>
    <dbReference type="NCBI Taxonomy" id="34508"/>
    <lineage>
        <taxon>Eukaryota</taxon>
        <taxon>Metazoa</taxon>
        <taxon>Ecdysozoa</taxon>
        <taxon>Nematoda</taxon>
        <taxon>Chromadorea</taxon>
        <taxon>Rhabditida</taxon>
        <taxon>Tylenchina</taxon>
        <taxon>Panagrolaimomorpha</taxon>
        <taxon>Strongyloidoidea</taxon>
        <taxon>Steinernematidae</taxon>
        <taxon>Steinernema</taxon>
    </lineage>
</organism>
<feature type="region of interest" description="Disordered" evidence="1">
    <location>
        <begin position="1"/>
        <end position="54"/>
    </location>
</feature>
<accession>A0A4U5PG45</accession>
<dbReference type="Proteomes" id="UP000298663">
    <property type="component" value="Unassembled WGS sequence"/>
</dbReference>
<sequence length="355" mass="40427">MLLSKLEDDDETEEGEASEQEASDEKECEESHEEWLDSTMSSAPSTLVYSDDSDDEDPGFIEDLDYHQACTKLLIGLLRKAKKKGEEFASCGQTLLTVWDRTGIKDAKIEKPAEVAAFLAALTKYASQSFQDSSTSSWKTKACAVDASVSNIAQCARWIRAPFVECLAEVHELLEDKQQQKRLRFLASTLYFAFDPLDWRLRNLLTHEFTKIVATIDDPKIIEAEFTDMGQVLVKERAFDNRLDLCYLLAVTMSRLVEFQDMDRAKRFASLLETQMLHSEDHRCRFAFATVCGFLLREFMISDADFDKILGDNFFIFLPHDRVNTVRGKFRGAWIARTRQRSSASHTACIRSSGL</sequence>
<reference evidence="2 3" key="2">
    <citation type="journal article" date="2019" name="G3 (Bethesda)">
        <title>Hybrid Assembly of the Genome of the Entomopathogenic Nematode Steinernema carpocapsae Identifies the X-Chromosome.</title>
        <authorList>
            <person name="Serra L."/>
            <person name="Macchietto M."/>
            <person name="Macias-Munoz A."/>
            <person name="McGill C.J."/>
            <person name="Rodriguez I.M."/>
            <person name="Rodriguez B."/>
            <person name="Murad R."/>
            <person name="Mortazavi A."/>
        </authorList>
    </citation>
    <scope>NUCLEOTIDE SEQUENCE [LARGE SCALE GENOMIC DNA]</scope>
    <source>
        <strain evidence="2 3">ALL</strain>
    </source>
</reference>